<evidence type="ECO:0000313" key="1">
    <source>
        <dbReference type="EMBL" id="SUA48707.1"/>
    </source>
</evidence>
<gene>
    <name evidence="1" type="ORF">NCTC13184_07262</name>
</gene>
<organism evidence="1 2">
    <name type="scientific">Nocardia africana</name>
    <dbReference type="NCBI Taxonomy" id="134964"/>
    <lineage>
        <taxon>Bacteria</taxon>
        <taxon>Bacillati</taxon>
        <taxon>Actinomycetota</taxon>
        <taxon>Actinomycetes</taxon>
        <taxon>Mycobacteriales</taxon>
        <taxon>Nocardiaceae</taxon>
        <taxon>Nocardia</taxon>
    </lineage>
</organism>
<accession>A0A378X6S9</accession>
<protein>
    <submittedName>
        <fullName evidence="1">Uncharacterized protein</fullName>
    </submittedName>
</protein>
<name>A0A378X6S9_9NOCA</name>
<sequence length="89" mass="9600">MSKPCTHPAIDDAMKALRTATSASQVVDILARTDHSAGYPFKRGELRHALSTAGWAIPQPADAPYWIGYAPEGPAFLIYVEPDASPHQP</sequence>
<dbReference type="RefSeq" id="WP_128145653.1">
    <property type="nucleotide sequence ID" value="NZ_JAJFOE010000002.1"/>
</dbReference>
<reference evidence="1 2" key="1">
    <citation type="submission" date="2018-06" db="EMBL/GenBank/DDBJ databases">
        <authorList>
            <consortium name="Pathogen Informatics"/>
            <person name="Doyle S."/>
        </authorList>
    </citation>
    <scope>NUCLEOTIDE SEQUENCE [LARGE SCALE GENOMIC DNA]</scope>
    <source>
        <strain evidence="1 2">NCTC13184</strain>
    </source>
</reference>
<proteinExistence type="predicted"/>
<dbReference type="Proteomes" id="UP000255082">
    <property type="component" value="Unassembled WGS sequence"/>
</dbReference>
<dbReference type="EMBL" id="UGRU01000001">
    <property type="protein sequence ID" value="SUA48707.1"/>
    <property type="molecule type" value="Genomic_DNA"/>
</dbReference>
<dbReference type="AlphaFoldDB" id="A0A378X6S9"/>
<evidence type="ECO:0000313" key="2">
    <source>
        <dbReference type="Proteomes" id="UP000255082"/>
    </source>
</evidence>